<keyword evidence="1" id="KW-0732">Signal</keyword>
<feature type="signal peptide" evidence="1">
    <location>
        <begin position="1"/>
        <end position="22"/>
    </location>
</feature>
<keyword evidence="4" id="KW-1185">Reference proteome</keyword>
<accession>A0A8J3KG49</accession>
<name>A0A8J3KG49_9ACTN</name>
<gene>
    <name evidence="3" type="ORF">Cci01nite_41910</name>
</gene>
<feature type="chain" id="PRO_5035216072" evidence="1">
    <location>
        <begin position="23"/>
        <end position="193"/>
    </location>
</feature>
<dbReference type="RefSeq" id="WP_203831941.1">
    <property type="nucleotide sequence ID" value="NZ_BONH01000019.1"/>
</dbReference>
<evidence type="ECO:0000259" key="2">
    <source>
        <dbReference type="Pfam" id="PF03713"/>
    </source>
</evidence>
<dbReference type="Proteomes" id="UP000659904">
    <property type="component" value="Unassembled WGS sequence"/>
</dbReference>
<comment type="caution">
    <text evidence="3">The sequence shown here is derived from an EMBL/GenBank/DDBJ whole genome shotgun (WGS) entry which is preliminary data.</text>
</comment>
<dbReference type="Gene3D" id="1.20.1260.10">
    <property type="match status" value="1"/>
</dbReference>
<dbReference type="InterPro" id="IPR012347">
    <property type="entry name" value="Ferritin-like"/>
</dbReference>
<sequence length="193" mass="20422">MSKLRIALAAAALALLAGCGTAAPEPAAYQPLAAPRADATFNATDVMFLQMMVTHHTQGLEMVKLARTRQTSEEVAMLAGAIEVTQTTELEVMQGWLTGWGEPTTAGHDPNAHASHGGLPITGAAEMAALRKASAAQFQTTFLNLLIGHQHNAVEMARMETDGGVNPQVKDLANRITLSRNEQIKQMLGLVAA</sequence>
<dbReference type="InterPro" id="IPR005183">
    <property type="entry name" value="DUF305_CopM-like"/>
</dbReference>
<dbReference type="Pfam" id="PF03713">
    <property type="entry name" value="DUF305"/>
    <property type="match status" value="1"/>
</dbReference>
<evidence type="ECO:0000256" key="1">
    <source>
        <dbReference type="SAM" id="SignalP"/>
    </source>
</evidence>
<dbReference type="PROSITE" id="PS51257">
    <property type="entry name" value="PROKAR_LIPOPROTEIN"/>
    <property type="match status" value="1"/>
</dbReference>
<evidence type="ECO:0000313" key="4">
    <source>
        <dbReference type="Proteomes" id="UP000659904"/>
    </source>
</evidence>
<dbReference type="PANTHER" id="PTHR36933:SF1">
    <property type="entry name" value="SLL0788 PROTEIN"/>
    <property type="match status" value="1"/>
</dbReference>
<dbReference type="EMBL" id="BONH01000019">
    <property type="protein sequence ID" value="GIF99097.1"/>
    <property type="molecule type" value="Genomic_DNA"/>
</dbReference>
<dbReference type="AlphaFoldDB" id="A0A8J3KG49"/>
<reference evidence="3 4" key="1">
    <citation type="submission" date="2021-01" db="EMBL/GenBank/DDBJ databases">
        <title>Whole genome shotgun sequence of Catellatospora citrea NBRC 14495.</title>
        <authorList>
            <person name="Komaki H."/>
            <person name="Tamura T."/>
        </authorList>
    </citation>
    <scope>NUCLEOTIDE SEQUENCE [LARGE SCALE GENOMIC DNA]</scope>
    <source>
        <strain evidence="3 4">NBRC 14495</strain>
    </source>
</reference>
<protein>
    <submittedName>
        <fullName evidence="3">DUF305 domain-containing protein</fullName>
    </submittedName>
</protein>
<organism evidence="3 4">
    <name type="scientific">Catellatospora citrea</name>
    <dbReference type="NCBI Taxonomy" id="53366"/>
    <lineage>
        <taxon>Bacteria</taxon>
        <taxon>Bacillati</taxon>
        <taxon>Actinomycetota</taxon>
        <taxon>Actinomycetes</taxon>
        <taxon>Micromonosporales</taxon>
        <taxon>Micromonosporaceae</taxon>
        <taxon>Catellatospora</taxon>
    </lineage>
</organism>
<proteinExistence type="predicted"/>
<dbReference type="PANTHER" id="PTHR36933">
    <property type="entry name" value="SLL0788 PROTEIN"/>
    <property type="match status" value="1"/>
</dbReference>
<feature type="domain" description="DUF305" evidence="2">
    <location>
        <begin position="45"/>
        <end position="188"/>
    </location>
</feature>
<evidence type="ECO:0000313" key="3">
    <source>
        <dbReference type="EMBL" id="GIF99097.1"/>
    </source>
</evidence>